<accession>A0A4Z1CDJ3</accession>
<dbReference type="Pfam" id="PF13338">
    <property type="entry name" value="AbiEi_4"/>
    <property type="match status" value="1"/>
</dbReference>
<dbReference type="Proteomes" id="UP000297496">
    <property type="component" value="Unassembled WGS sequence"/>
</dbReference>
<protein>
    <recommendedName>
        <fullName evidence="1">AbiEi antitoxin N-terminal domain-containing protein</fullName>
    </recommendedName>
</protein>
<evidence type="ECO:0000313" key="3">
    <source>
        <dbReference type="Proteomes" id="UP000297496"/>
    </source>
</evidence>
<gene>
    <name evidence="2" type="ORF">EXE59_07675</name>
</gene>
<dbReference type="InterPro" id="IPR025159">
    <property type="entry name" value="AbiEi_N"/>
</dbReference>
<reference evidence="2 3" key="1">
    <citation type="submission" date="2019-04" db="EMBL/GenBank/DDBJ databases">
        <title>Three New Species of Nocardioides, Nocardioides euryhalodurans sp. nov., Nocardioides seonyuensis sp. nov. and Nocardioides eburneoflavus sp. nov. Isolated from Soil.</title>
        <authorList>
            <person name="Roh S.G."/>
            <person name="Lee C."/>
            <person name="Kim M.-K."/>
            <person name="Kim S.B."/>
        </authorList>
    </citation>
    <scope>NUCLEOTIDE SEQUENCE [LARGE SCALE GENOMIC DNA]</scope>
    <source>
        <strain evidence="2 3">MMS17-SY213</strain>
    </source>
</reference>
<comment type="caution">
    <text evidence="2">The sequence shown here is derived from an EMBL/GenBank/DDBJ whole genome shotgun (WGS) entry which is preliminary data.</text>
</comment>
<name>A0A4Z1CDJ3_9ACTN</name>
<dbReference type="OrthoDB" id="5146042at2"/>
<evidence type="ECO:0000313" key="2">
    <source>
        <dbReference type="EMBL" id="TGN63845.1"/>
    </source>
</evidence>
<dbReference type="AlphaFoldDB" id="A0A4Z1CDJ3"/>
<dbReference type="EMBL" id="SRRO01000001">
    <property type="protein sequence ID" value="TGN63845.1"/>
    <property type="molecule type" value="Genomic_DNA"/>
</dbReference>
<dbReference type="RefSeq" id="WP_135838378.1">
    <property type="nucleotide sequence ID" value="NZ_SRRO01000001.1"/>
</dbReference>
<sequence>MEELRPVLAQQAGVISRRQVEGRGLAPHDLRRLVRRRDLTPLFSGVYVDHTGPLSWIQQAWAAVLFCASHDTRRRLEGPRADQAGAALYGASAMRAADGPGRREDTGPIQVAVARDRRVLAPAGITIVRTFGLETRVLWNVGPPRMRYDEAALDVALATSGELDAIGAIARAVQGRHTTAERMQEALALRRRAPRREFLEAVLADVAGGTCSVLEHAYLTRVERPHGLPAGRRQVRAGTTSGVVYRDVALRERLIELDGRLFHDTAEQRDRDFERDLDAAADGDATLRLTWGQVVGRPCSTAAKVSLVLEREGWPPGRPCGSGCAWPSVAA</sequence>
<organism evidence="2 3">
    <name type="scientific">Nocardioides eburneiflavus</name>
    <dbReference type="NCBI Taxonomy" id="2518372"/>
    <lineage>
        <taxon>Bacteria</taxon>
        <taxon>Bacillati</taxon>
        <taxon>Actinomycetota</taxon>
        <taxon>Actinomycetes</taxon>
        <taxon>Propionibacteriales</taxon>
        <taxon>Nocardioidaceae</taxon>
        <taxon>Nocardioides</taxon>
    </lineage>
</organism>
<feature type="domain" description="AbiEi antitoxin N-terminal" evidence="1">
    <location>
        <begin position="3"/>
        <end position="48"/>
    </location>
</feature>
<evidence type="ECO:0000259" key="1">
    <source>
        <dbReference type="Pfam" id="PF13338"/>
    </source>
</evidence>
<keyword evidence="3" id="KW-1185">Reference proteome</keyword>
<proteinExistence type="predicted"/>